<evidence type="ECO:0000313" key="2">
    <source>
        <dbReference type="Proteomes" id="UP000299102"/>
    </source>
</evidence>
<dbReference type="AlphaFoldDB" id="A0A4C1TMR2"/>
<keyword evidence="2" id="KW-1185">Reference proteome</keyword>
<accession>A0A4C1TMR2</accession>
<gene>
    <name evidence="1" type="ORF">EVAR_5279_1</name>
</gene>
<evidence type="ECO:0000313" key="1">
    <source>
        <dbReference type="EMBL" id="GBP15576.1"/>
    </source>
</evidence>
<name>A0A4C1TMR2_EUMVA</name>
<protein>
    <submittedName>
        <fullName evidence="1">Uncharacterized protein</fullName>
    </submittedName>
</protein>
<comment type="caution">
    <text evidence="1">The sequence shown here is derived from an EMBL/GenBank/DDBJ whole genome shotgun (WGS) entry which is preliminary data.</text>
</comment>
<organism evidence="1 2">
    <name type="scientific">Eumeta variegata</name>
    <name type="common">Bagworm moth</name>
    <name type="synonym">Eumeta japonica</name>
    <dbReference type="NCBI Taxonomy" id="151549"/>
    <lineage>
        <taxon>Eukaryota</taxon>
        <taxon>Metazoa</taxon>
        <taxon>Ecdysozoa</taxon>
        <taxon>Arthropoda</taxon>
        <taxon>Hexapoda</taxon>
        <taxon>Insecta</taxon>
        <taxon>Pterygota</taxon>
        <taxon>Neoptera</taxon>
        <taxon>Endopterygota</taxon>
        <taxon>Lepidoptera</taxon>
        <taxon>Glossata</taxon>
        <taxon>Ditrysia</taxon>
        <taxon>Tineoidea</taxon>
        <taxon>Psychidae</taxon>
        <taxon>Oiketicinae</taxon>
        <taxon>Eumeta</taxon>
    </lineage>
</organism>
<proteinExistence type="predicted"/>
<dbReference type="EMBL" id="BGZK01000073">
    <property type="protein sequence ID" value="GBP15576.1"/>
    <property type="molecule type" value="Genomic_DNA"/>
</dbReference>
<sequence>MAELDVIKLQRYLGGRYISLWWSEAVINLAVARNGPAGPMRYHTLTEYGREVTAPAIPFRPVNKRSGGPLLVHHPTPTLSIPPLSDILFLTERPTTHWRLLWDC</sequence>
<dbReference type="Proteomes" id="UP000299102">
    <property type="component" value="Unassembled WGS sequence"/>
</dbReference>
<reference evidence="1 2" key="1">
    <citation type="journal article" date="2019" name="Commun. Biol.">
        <title>The bagworm genome reveals a unique fibroin gene that provides high tensile strength.</title>
        <authorList>
            <person name="Kono N."/>
            <person name="Nakamura H."/>
            <person name="Ohtoshi R."/>
            <person name="Tomita M."/>
            <person name="Numata K."/>
            <person name="Arakawa K."/>
        </authorList>
    </citation>
    <scope>NUCLEOTIDE SEQUENCE [LARGE SCALE GENOMIC DNA]</scope>
</reference>